<dbReference type="GO" id="GO:0016765">
    <property type="term" value="F:transferase activity, transferring alkyl or aryl (other than methyl) groups"/>
    <property type="evidence" value="ECO:0007669"/>
    <property type="project" value="InterPro"/>
</dbReference>
<name>A0A6G8PWS6_9ACTN</name>
<evidence type="ECO:0008006" key="3">
    <source>
        <dbReference type="Google" id="ProtNLM"/>
    </source>
</evidence>
<dbReference type="EMBL" id="CP045121">
    <property type="protein sequence ID" value="QIN78597.1"/>
    <property type="molecule type" value="Genomic_DNA"/>
</dbReference>
<sequence>MNTETSYSSPSISEWMDWPPERVAEAVKGFPSPLVVGWPYNGTRRWYLSRKRRDSGASDYLTVLIRRQAELHRMMFDHGASVVLTPEFGSVTLRRGVEYTRYAMSGLLKLAEDPVCRELFDSGVRLRFYGEYREALVDPVFRPMLEACAELEEETASGDGPLLLLGLFADAPWEKIARLSVEFAATHGRPPDRRELIEGYYGAAVPDLSFYIGHTQPEMFDVPLLAGGEEHLYATLNPSPDLSERQFREILYDHLFSRRVPLVDYEALPPEAQGELIEYNERCSGATVGLGRVHPVTRMWRPVFPDVPAPPQAYGRGGR</sequence>
<dbReference type="Gene3D" id="3.40.1180.10">
    <property type="entry name" value="Decaprenyl diphosphate synthase-like"/>
    <property type="match status" value="1"/>
</dbReference>
<evidence type="ECO:0000313" key="1">
    <source>
        <dbReference type="EMBL" id="QIN78597.1"/>
    </source>
</evidence>
<keyword evidence="2" id="KW-1185">Reference proteome</keyword>
<accession>A0A6G8PWS6</accession>
<dbReference type="Proteomes" id="UP000502706">
    <property type="component" value="Chromosome"/>
</dbReference>
<dbReference type="AlphaFoldDB" id="A0A6G8PWS6"/>
<organism evidence="1 2">
    <name type="scientific">Rubrobacter marinus</name>
    <dbReference type="NCBI Taxonomy" id="2653852"/>
    <lineage>
        <taxon>Bacteria</taxon>
        <taxon>Bacillati</taxon>
        <taxon>Actinomycetota</taxon>
        <taxon>Rubrobacteria</taxon>
        <taxon>Rubrobacterales</taxon>
        <taxon>Rubrobacteraceae</taxon>
        <taxon>Rubrobacter</taxon>
    </lineage>
</organism>
<reference evidence="1 2" key="1">
    <citation type="submission" date="2019-10" db="EMBL/GenBank/DDBJ databases">
        <title>Rubrobacter sp nov SCSIO 52915 isolated from a deep-sea sediment in the South China Sea.</title>
        <authorList>
            <person name="Chen R.W."/>
        </authorList>
    </citation>
    <scope>NUCLEOTIDE SEQUENCE [LARGE SCALE GENOMIC DNA]</scope>
    <source>
        <strain evidence="1 2">SCSIO 52915</strain>
    </source>
</reference>
<proteinExistence type="predicted"/>
<dbReference type="InterPro" id="IPR036424">
    <property type="entry name" value="UPP_synth-like_sf"/>
</dbReference>
<protein>
    <recommendedName>
        <fullName evidence="3">Diterpene synthase</fullName>
    </recommendedName>
</protein>
<evidence type="ECO:0000313" key="2">
    <source>
        <dbReference type="Proteomes" id="UP000502706"/>
    </source>
</evidence>
<gene>
    <name evidence="1" type="ORF">GBA65_08760</name>
</gene>
<dbReference type="RefSeq" id="WP_166396276.1">
    <property type="nucleotide sequence ID" value="NZ_CP045121.1"/>
</dbReference>
<dbReference type="KEGG" id="rmar:GBA65_08760"/>